<sequence length="368" mass="41990">MGNARKRLKKESAFEEKQEQEQERLMATPETNILKRKATTRKRAARDVPVEQQKDLSIITEPDARRSRGRPRKNPHPKHLRETAPKDIKVGNVVVEVCLPAPNPAETAVDKHQTAVGEANVLTNAEGYAEKETIMYHIDANLSKSCSFDLTQFVEQMGYDLIDADELESKQHESRVSLSGYEVKADSAPILKLIFSHFGDLAKDCIFPSITSRARLLEKVCTIYQRLDASSFKDIKLHELNSMIEEVNDMEISKVKVGWLHKRLVDIREAREAIEKKQRNVVATQNRKKTLEEYKKELVSHKKELDNHKKELERCKEKVKAVEKKISEEEKALAVEEAEGRKISEMSPNVSTLKTLFEISSLAHGLLE</sequence>
<keyword evidence="2" id="KW-1185">Reference proteome</keyword>
<reference evidence="2" key="1">
    <citation type="journal article" date="2023" name="Nat. Plants">
        <title>Single-cell RNA sequencing provides a high-resolution roadmap for understanding the multicellular compartmentation of specialized metabolism.</title>
        <authorList>
            <person name="Sun S."/>
            <person name="Shen X."/>
            <person name="Li Y."/>
            <person name="Li Y."/>
            <person name="Wang S."/>
            <person name="Li R."/>
            <person name="Zhang H."/>
            <person name="Shen G."/>
            <person name="Guo B."/>
            <person name="Wei J."/>
            <person name="Xu J."/>
            <person name="St-Pierre B."/>
            <person name="Chen S."/>
            <person name="Sun C."/>
        </authorList>
    </citation>
    <scope>NUCLEOTIDE SEQUENCE [LARGE SCALE GENOMIC DNA]</scope>
</reference>
<evidence type="ECO:0000313" key="2">
    <source>
        <dbReference type="Proteomes" id="UP001060085"/>
    </source>
</evidence>
<dbReference type="Proteomes" id="UP001060085">
    <property type="component" value="Linkage Group LG07"/>
</dbReference>
<comment type="caution">
    <text evidence="1">The sequence shown here is derived from an EMBL/GenBank/DDBJ whole genome shotgun (WGS) entry which is preliminary data.</text>
</comment>
<name>A0ACC0A2Y4_CATRO</name>
<dbReference type="EMBL" id="CM044707">
    <property type="protein sequence ID" value="KAI5653753.1"/>
    <property type="molecule type" value="Genomic_DNA"/>
</dbReference>
<evidence type="ECO:0000313" key="1">
    <source>
        <dbReference type="EMBL" id="KAI5653753.1"/>
    </source>
</evidence>
<organism evidence="1 2">
    <name type="scientific">Catharanthus roseus</name>
    <name type="common">Madagascar periwinkle</name>
    <name type="synonym">Vinca rosea</name>
    <dbReference type="NCBI Taxonomy" id="4058"/>
    <lineage>
        <taxon>Eukaryota</taxon>
        <taxon>Viridiplantae</taxon>
        <taxon>Streptophyta</taxon>
        <taxon>Embryophyta</taxon>
        <taxon>Tracheophyta</taxon>
        <taxon>Spermatophyta</taxon>
        <taxon>Magnoliopsida</taxon>
        <taxon>eudicotyledons</taxon>
        <taxon>Gunneridae</taxon>
        <taxon>Pentapetalae</taxon>
        <taxon>asterids</taxon>
        <taxon>lamiids</taxon>
        <taxon>Gentianales</taxon>
        <taxon>Apocynaceae</taxon>
        <taxon>Rauvolfioideae</taxon>
        <taxon>Vinceae</taxon>
        <taxon>Catharanthinae</taxon>
        <taxon>Catharanthus</taxon>
    </lineage>
</organism>
<gene>
    <name evidence="1" type="ORF">M9H77_30940</name>
</gene>
<proteinExistence type="predicted"/>
<protein>
    <submittedName>
        <fullName evidence="1">Uncharacterized protein</fullName>
    </submittedName>
</protein>
<accession>A0ACC0A2Y4</accession>